<evidence type="ECO:0000256" key="1">
    <source>
        <dbReference type="ARBA" id="ARBA00012528"/>
    </source>
</evidence>
<evidence type="ECO:0000256" key="3">
    <source>
        <dbReference type="SAM" id="Coils"/>
    </source>
</evidence>
<dbReference type="NCBIfam" id="TIGR00254">
    <property type="entry name" value="GGDEF"/>
    <property type="match status" value="1"/>
</dbReference>
<dbReference type="InterPro" id="IPR000160">
    <property type="entry name" value="GGDEF_dom"/>
</dbReference>
<accession>A0A418X0F9</accession>
<dbReference type="RefSeq" id="WP_119741836.1">
    <property type="nucleotide sequence ID" value="NZ_QYUN01000002.1"/>
</dbReference>
<dbReference type="InterPro" id="IPR043128">
    <property type="entry name" value="Rev_trsase/Diguanyl_cyclase"/>
</dbReference>
<feature type="coiled-coil region" evidence="3">
    <location>
        <begin position="378"/>
        <end position="412"/>
    </location>
</feature>
<dbReference type="CDD" id="cd01949">
    <property type="entry name" value="GGDEF"/>
    <property type="match status" value="1"/>
</dbReference>
<dbReference type="SMART" id="SM00267">
    <property type="entry name" value="GGDEF"/>
    <property type="match status" value="1"/>
</dbReference>
<dbReference type="FunFam" id="3.30.70.270:FF:000001">
    <property type="entry name" value="Diguanylate cyclase domain protein"/>
    <property type="match status" value="1"/>
</dbReference>
<evidence type="ECO:0000256" key="2">
    <source>
        <dbReference type="ARBA" id="ARBA00034247"/>
    </source>
</evidence>
<gene>
    <name evidence="6" type="ORF">D3870_08060</name>
</gene>
<keyword evidence="7" id="KW-1185">Reference proteome</keyword>
<organism evidence="6 7">
    <name type="scientific">Noviherbaspirillum cavernae</name>
    <dbReference type="NCBI Taxonomy" id="2320862"/>
    <lineage>
        <taxon>Bacteria</taxon>
        <taxon>Pseudomonadati</taxon>
        <taxon>Pseudomonadota</taxon>
        <taxon>Betaproteobacteria</taxon>
        <taxon>Burkholderiales</taxon>
        <taxon>Oxalobacteraceae</taxon>
        <taxon>Noviherbaspirillum</taxon>
    </lineage>
</organism>
<dbReference type="AlphaFoldDB" id="A0A418X0F9"/>
<evidence type="ECO:0000256" key="4">
    <source>
        <dbReference type="SAM" id="MobiDB-lite"/>
    </source>
</evidence>
<keyword evidence="3" id="KW-0175">Coiled coil</keyword>
<evidence type="ECO:0000259" key="5">
    <source>
        <dbReference type="PROSITE" id="PS50887"/>
    </source>
</evidence>
<evidence type="ECO:0000313" key="6">
    <source>
        <dbReference type="EMBL" id="RJG05978.1"/>
    </source>
</evidence>
<comment type="caution">
    <text evidence="6">The sequence shown here is derived from an EMBL/GenBank/DDBJ whole genome shotgun (WGS) entry which is preliminary data.</text>
</comment>
<dbReference type="Proteomes" id="UP000285190">
    <property type="component" value="Unassembled WGS sequence"/>
</dbReference>
<protein>
    <recommendedName>
        <fullName evidence="1">diguanylate cyclase</fullName>
        <ecNumber evidence="1">2.7.7.65</ecNumber>
    </recommendedName>
</protein>
<dbReference type="EMBL" id="QYUN01000002">
    <property type="protein sequence ID" value="RJG05978.1"/>
    <property type="molecule type" value="Genomic_DNA"/>
</dbReference>
<dbReference type="EC" id="2.7.7.65" evidence="1"/>
<feature type="compositionally biased region" description="Low complexity" evidence="4">
    <location>
        <begin position="10"/>
        <end position="21"/>
    </location>
</feature>
<dbReference type="InterPro" id="IPR029787">
    <property type="entry name" value="Nucleotide_cyclase"/>
</dbReference>
<dbReference type="Gene3D" id="3.30.70.270">
    <property type="match status" value="1"/>
</dbReference>
<dbReference type="Pfam" id="PF00990">
    <property type="entry name" value="GGDEF"/>
    <property type="match status" value="1"/>
</dbReference>
<dbReference type="PROSITE" id="PS50887">
    <property type="entry name" value="GGDEF"/>
    <property type="match status" value="1"/>
</dbReference>
<sequence>MQEKPTRPGSSDSAAQQSPADIAREAFRRLAVRRIAPTPEAYRDVYDEVAGIREPSPAERVLTEFAANLAGASGDIAGYATRMAENAQTRDWHGYGRHLQQLADKHLKPAPAAKEQPARTNSIPLVDDVTPAPVQRMPIPLVDDIAPAEEREPASLVDAGTAPVIDGNVARMLREMLARTLNFAVTSLLQGSPELTKESESLATDINMARTRQALSEIEPRLKQFCFRVEMRSGDIAEERELLLRLFRLLIENIGELLEDDSWLSGQITNVQEVLSGPINYATLMDATRSLKEVIYKQSMLKHSLAEAKTRVRDMMLTAIDRLGAVATSTGDYHRKIEAYSQKISAAKGVPELNQLLEDITRDTRTAHIEALRSHDDVLAARNEVHGAETRIQELESQLVQMSELVREDQLTGSLNRRGLDEVLEREMARAQRRNSSLCIAMLDVDDFKKLNDTYGHSTGDEALIHLVRVVKDTLRSMDVIARFGGEEFMIVLPDTSLEAASQTVTRVQRELTKRIFMHNHERLLITFSAGAAMYRSGEEQVELIKRADEALYKAKKAGKNRVVNAD</sequence>
<feature type="region of interest" description="Disordered" evidence="4">
    <location>
        <begin position="1"/>
        <end position="22"/>
    </location>
</feature>
<feature type="domain" description="GGDEF" evidence="5">
    <location>
        <begin position="436"/>
        <end position="567"/>
    </location>
</feature>
<dbReference type="GO" id="GO:0052621">
    <property type="term" value="F:diguanylate cyclase activity"/>
    <property type="evidence" value="ECO:0007669"/>
    <property type="project" value="UniProtKB-EC"/>
</dbReference>
<dbReference type="PANTHER" id="PTHR45138:SF9">
    <property type="entry name" value="DIGUANYLATE CYCLASE DGCM-RELATED"/>
    <property type="match status" value="1"/>
</dbReference>
<name>A0A418X0F9_9BURK</name>
<comment type="catalytic activity">
    <reaction evidence="2">
        <text>2 GTP = 3',3'-c-di-GMP + 2 diphosphate</text>
        <dbReference type="Rhea" id="RHEA:24898"/>
        <dbReference type="ChEBI" id="CHEBI:33019"/>
        <dbReference type="ChEBI" id="CHEBI:37565"/>
        <dbReference type="ChEBI" id="CHEBI:58805"/>
        <dbReference type="EC" id="2.7.7.65"/>
    </reaction>
</comment>
<dbReference type="InterPro" id="IPR050469">
    <property type="entry name" value="Diguanylate_Cyclase"/>
</dbReference>
<dbReference type="SUPFAM" id="SSF55073">
    <property type="entry name" value="Nucleotide cyclase"/>
    <property type="match status" value="1"/>
</dbReference>
<dbReference type="OrthoDB" id="9813903at2"/>
<reference evidence="6 7" key="1">
    <citation type="submission" date="2018-09" db="EMBL/GenBank/DDBJ databases">
        <authorList>
            <person name="Zhu H."/>
        </authorList>
    </citation>
    <scope>NUCLEOTIDE SEQUENCE [LARGE SCALE GENOMIC DNA]</scope>
    <source>
        <strain evidence="6 7">K2R10-39</strain>
    </source>
</reference>
<dbReference type="PANTHER" id="PTHR45138">
    <property type="entry name" value="REGULATORY COMPONENTS OF SENSORY TRANSDUCTION SYSTEM"/>
    <property type="match status" value="1"/>
</dbReference>
<proteinExistence type="predicted"/>
<evidence type="ECO:0000313" key="7">
    <source>
        <dbReference type="Proteomes" id="UP000285190"/>
    </source>
</evidence>